<feature type="domain" description="J" evidence="16">
    <location>
        <begin position="7"/>
        <end position="72"/>
    </location>
</feature>
<feature type="domain" description="CR-type" evidence="17">
    <location>
        <begin position="142"/>
        <end position="220"/>
    </location>
</feature>
<feature type="binding site" evidence="14">
    <location>
        <position position="172"/>
    </location>
    <ligand>
        <name>Zn(2+)</name>
        <dbReference type="ChEBI" id="CHEBI:29105"/>
        <label>2</label>
    </ligand>
</feature>
<evidence type="ECO:0000256" key="7">
    <source>
        <dbReference type="ARBA" id="ARBA00022771"/>
    </source>
</evidence>
<dbReference type="PANTHER" id="PTHR43096">
    <property type="entry name" value="DNAJ HOMOLOG 1, MITOCHONDRIAL-RELATED"/>
    <property type="match status" value="1"/>
</dbReference>
<organism evidence="18 19">
    <name type="scientific">Neorickettsia helminthoeca str. Oregon</name>
    <dbReference type="NCBI Taxonomy" id="1286528"/>
    <lineage>
        <taxon>Bacteria</taxon>
        <taxon>Pseudomonadati</taxon>
        <taxon>Pseudomonadota</taxon>
        <taxon>Alphaproteobacteria</taxon>
        <taxon>Rickettsiales</taxon>
        <taxon>Anaplasmataceae</taxon>
        <taxon>Neorickettsia</taxon>
    </lineage>
</organism>
<comment type="domain">
    <text evidence="14">The J domain is necessary and sufficient to stimulate DnaK ATPase activity. Zinc center 1 plays an important role in the autonomous, DnaK-independent chaperone activity of DnaJ. Zinc center 2 is essential for interaction with DnaK and for DnaJ activity.</text>
</comment>
<evidence type="ECO:0000256" key="11">
    <source>
        <dbReference type="ARBA" id="ARBA00053423"/>
    </source>
</evidence>
<evidence type="ECO:0000256" key="5">
    <source>
        <dbReference type="ARBA" id="ARBA00022723"/>
    </source>
</evidence>
<name>X5HLZ3_9RICK</name>
<keyword evidence="3 14" id="KW-0963">Cytoplasm</keyword>
<reference evidence="18 19" key="1">
    <citation type="submission" date="2014-03" db="EMBL/GenBank/DDBJ databases">
        <title>Sequencing and Comparison of Genomes and Transcriptome Profiles of Human Ehrlichiosis Agents.</title>
        <authorList>
            <person name="Lin M."/>
            <person name="Daugherty S.C."/>
            <person name="Nagaraj S."/>
            <person name="Cheng Z."/>
            <person name="Xiong Q."/>
            <person name="Lin F.-Y."/>
            <person name="Sengamalay N."/>
            <person name="Ott S."/>
            <person name="Godinez A."/>
            <person name="Tallon L.J."/>
            <person name="Sadzewicz L."/>
            <person name="Fraser C.M."/>
            <person name="Dunning Hotopp J.C."/>
            <person name="Rikihisa Y."/>
        </authorList>
    </citation>
    <scope>NUCLEOTIDE SEQUENCE [LARGE SCALE GENOMIC DNA]</scope>
    <source>
        <strain evidence="18 19">Oregon</strain>
    </source>
</reference>
<dbReference type="GO" id="GO:0005737">
    <property type="term" value="C:cytoplasm"/>
    <property type="evidence" value="ECO:0007669"/>
    <property type="project" value="UniProtKB-SubCell"/>
</dbReference>
<dbReference type="GO" id="GO:0042026">
    <property type="term" value="P:protein refolding"/>
    <property type="evidence" value="ECO:0007669"/>
    <property type="project" value="TreeGrafter"/>
</dbReference>
<proteinExistence type="inferred from homology"/>
<dbReference type="STRING" id="1286528.NHE_0514"/>
<dbReference type="SUPFAM" id="SSF57938">
    <property type="entry name" value="DnaJ/Hsp40 cysteine-rich domain"/>
    <property type="match status" value="1"/>
</dbReference>
<keyword evidence="4 14" id="KW-0235">DNA replication</keyword>
<keyword evidence="8 14" id="KW-0862">Zinc</keyword>
<comment type="subcellular location">
    <subcellularLocation>
        <location evidence="1 14">Cytoplasm</location>
    </subcellularLocation>
</comment>
<dbReference type="SUPFAM" id="SSF49493">
    <property type="entry name" value="HSP40/DnaJ peptide-binding domain"/>
    <property type="match status" value="2"/>
</dbReference>
<dbReference type="KEGG" id="nhm:NHE_0514"/>
<dbReference type="NCBIfam" id="TIGR02349">
    <property type="entry name" value="DnaJ_bact"/>
    <property type="match status" value="1"/>
</dbReference>
<keyword evidence="10 14" id="KW-0143">Chaperone</keyword>
<feature type="binding site" evidence="14">
    <location>
        <position position="211"/>
    </location>
    <ligand>
        <name>Zn(2+)</name>
        <dbReference type="ChEBI" id="CHEBI:29105"/>
        <label>1</label>
    </ligand>
</feature>
<dbReference type="InterPro" id="IPR001305">
    <property type="entry name" value="HSP_DnaJ_Cys-rich_dom"/>
</dbReference>
<dbReference type="AlphaFoldDB" id="X5HLZ3"/>
<keyword evidence="7 14" id="KW-0863">Zinc-finger</keyword>
<dbReference type="PRINTS" id="PR00625">
    <property type="entry name" value="JDOMAIN"/>
</dbReference>
<evidence type="ECO:0000256" key="8">
    <source>
        <dbReference type="ARBA" id="ARBA00022833"/>
    </source>
</evidence>
<dbReference type="Gene3D" id="1.10.287.110">
    <property type="entry name" value="DnaJ domain"/>
    <property type="match status" value="1"/>
</dbReference>
<feature type="binding site" evidence="14">
    <location>
        <position position="197"/>
    </location>
    <ligand>
        <name>Zn(2+)</name>
        <dbReference type="ChEBI" id="CHEBI:29105"/>
        <label>2</label>
    </ligand>
</feature>
<dbReference type="RefSeq" id="WP_038559558.1">
    <property type="nucleotide sequence ID" value="NZ_CP007481.1"/>
</dbReference>
<comment type="subunit">
    <text evidence="2 14">Homodimer.</text>
</comment>
<dbReference type="Pfam" id="PF00226">
    <property type="entry name" value="DnaJ"/>
    <property type="match status" value="1"/>
</dbReference>
<dbReference type="InterPro" id="IPR008971">
    <property type="entry name" value="HSP40/DnaJ_pept-bd"/>
</dbReference>
<dbReference type="InterPro" id="IPR012724">
    <property type="entry name" value="DnaJ"/>
</dbReference>
<feature type="binding site" evidence="14">
    <location>
        <position position="158"/>
    </location>
    <ligand>
        <name>Zn(2+)</name>
        <dbReference type="ChEBI" id="CHEBI:29105"/>
        <label>1</label>
    </ligand>
</feature>
<feature type="zinc finger region" description="CR-type" evidence="15">
    <location>
        <begin position="142"/>
        <end position="220"/>
    </location>
</feature>
<evidence type="ECO:0000256" key="14">
    <source>
        <dbReference type="HAMAP-Rule" id="MF_01152"/>
    </source>
</evidence>
<dbReference type="GO" id="GO:0051082">
    <property type="term" value="F:unfolded protein binding"/>
    <property type="evidence" value="ECO:0007669"/>
    <property type="project" value="UniProtKB-UniRule"/>
</dbReference>
<dbReference type="FunFam" id="1.10.287.110:FF:000034">
    <property type="entry name" value="Chaperone protein DnaJ"/>
    <property type="match status" value="1"/>
</dbReference>
<evidence type="ECO:0000256" key="3">
    <source>
        <dbReference type="ARBA" id="ARBA00022490"/>
    </source>
</evidence>
<evidence type="ECO:0000256" key="4">
    <source>
        <dbReference type="ARBA" id="ARBA00022705"/>
    </source>
</evidence>
<dbReference type="CDD" id="cd10747">
    <property type="entry name" value="DnaJ_C"/>
    <property type="match status" value="1"/>
</dbReference>
<dbReference type="Pfam" id="PF00684">
    <property type="entry name" value="DnaJ_CXXCXGXG"/>
    <property type="match status" value="1"/>
</dbReference>
<feature type="binding site" evidence="14">
    <location>
        <position position="194"/>
    </location>
    <ligand>
        <name>Zn(2+)</name>
        <dbReference type="ChEBI" id="CHEBI:29105"/>
        <label>2</label>
    </ligand>
</feature>
<dbReference type="GO" id="GO:0031072">
    <property type="term" value="F:heat shock protein binding"/>
    <property type="evidence" value="ECO:0007669"/>
    <property type="project" value="InterPro"/>
</dbReference>
<sequence>MSEKKKDYYDLLEVSKSASQEEIRKAYKKLALKYHPDRNKDDKNAAEKFKEINEAYSVLSDPEKKVSYDRYGHSAFNGSSAGFGSTGGFSGDFSSMDFSDIFNDLFGGTRNRRKADFSEAMKENGSDLRYDVSINLQDAFRGKEVKISYAKLAECIHCSGTGCEGKAKPVQCNTCNGVGAVRSQQGFFTVERTCGTCGGSGMIVENPCKKCGGEGRSRKEVTTSVKIPRGISDGAKVVLRSQGEAGLRGGKAGDLYVVVHVKEDSFFQRKNNDLYCDAPIRMSLAALGGEIEVPAPEGAKLKIKVPEGTQTGDKLKLRGKGMYLLNSEHRGDMYVRITVETPVKLSKKQREILEEFEKESQGCSPKSEKFFSKIRSMFGL</sequence>
<evidence type="ECO:0000259" key="17">
    <source>
        <dbReference type="PROSITE" id="PS51188"/>
    </source>
</evidence>
<dbReference type="GO" id="GO:0005524">
    <property type="term" value="F:ATP binding"/>
    <property type="evidence" value="ECO:0007669"/>
    <property type="project" value="InterPro"/>
</dbReference>
<dbReference type="PROSITE" id="PS00636">
    <property type="entry name" value="DNAJ_1"/>
    <property type="match status" value="1"/>
</dbReference>
<comment type="cofactor">
    <cofactor evidence="14">
        <name>Zn(2+)</name>
        <dbReference type="ChEBI" id="CHEBI:29105"/>
    </cofactor>
    <text evidence="14">Binds 2 Zn(2+) ions per monomer.</text>
</comment>
<dbReference type="PANTHER" id="PTHR43096:SF52">
    <property type="entry name" value="DNAJ HOMOLOG 1, MITOCHONDRIAL-RELATED"/>
    <property type="match status" value="1"/>
</dbReference>
<evidence type="ECO:0000313" key="18">
    <source>
        <dbReference type="EMBL" id="AHX11455.1"/>
    </source>
</evidence>
<feature type="repeat" description="CXXCXGXG motif" evidence="14">
    <location>
        <begin position="194"/>
        <end position="201"/>
    </location>
</feature>
<dbReference type="EMBL" id="CP007481">
    <property type="protein sequence ID" value="AHX11455.1"/>
    <property type="molecule type" value="Genomic_DNA"/>
</dbReference>
<dbReference type="GO" id="GO:0006260">
    <property type="term" value="P:DNA replication"/>
    <property type="evidence" value="ECO:0007669"/>
    <property type="project" value="UniProtKB-KW"/>
</dbReference>
<dbReference type="PROSITE" id="PS51188">
    <property type="entry name" value="ZF_CR"/>
    <property type="match status" value="1"/>
</dbReference>
<evidence type="ECO:0000256" key="1">
    <source>
        <dbReference type="ARBA" id="ARBA00004496"/>
    </source>
</evidence>
<comment type="function">
    <text evidence="11 14">Participates actively in the response to hyperosmotic and heat shock by preventing the aggregation of stress-denatured proteins and by disaggregating proteins, also in an autonomous, DnaK-independent fashion. Unfolded proteins bind initially to DnaJ; upon interaction with the DnaJ-bound protein, DnaK hydrolyzes its bound ATP, resulting in the formation of a stable complex. GrpE releases ADP from DnaK; ATP binding to DnaK triggers the release of the substrate protein, thus completing the reaction cycle. Several rounds of ATP-dependent interactions between DnaJ, DnaK and GrpE are required for fully efficient folding. Also involved, together with DnaK and GrpE, in the DNA replication of plasmids through activation of initiation proteins.</text>
</comment>
<evidence type="ECO:0000259" key="16">
    <source>
        <dbReference type="PROSITE" id="PS50076"/>
    </source>
</evidence>
<evidence type="ECO:0000256" key="6">
    <source>
        <dbReference type="ARBA" id="ARBA00022737"/>
    </source>
</evidence>
<dbReference type="Pfam" id="PF01556">
    <property type="entry name" value="DnaJ_C"/>
    <property type="match status" value="1"/>
</dbReference>
<evidence type="ECO:0000256" key="10">
    <source>
        <dbReference type="ARBA" id="ARBA00023186"/>
    </source>
</evidence>
<evidence type="ECO:0000256" key="12">
    <source>
        <dbReference type="ARBA" id="ARBA00061004"/>
    </source>
</evidence>
<accession>X5HLZ3</accession>
<protein>
    <recommendedName>
        <fullName evidence="13 14">Chaperone protein DnaJ</fullName>
    </recommendedName>
</protein>
<dbReference type="CDD" id="cd10719">
    <property type="entry name" value="DnaJ_zf"/>
    <property type="match status" value="1"/>
</dbReference>
<dbReference type="OrthoDB" id="9779889at2"/>
<dbReference type="GO" id="GO:0008270">
    <property type="term" value="F:zinc ion binding"/>
    <property type="evidence" value="ECO:0007669"/>
    <property type="project" value="UniProtKB-UniRule"/>
</dbReference>
<dbReference type="Gene3D" id="2.60.260.20">
    <property type="entry name" value="Urease metallochaperone UreE, N-terminal domain"/>
    <property type="match status" value="2"/>
</dbReference>
<dbReference type="GO" id="GO:0009408">
    <property type="term" value="P:response to heat"/>
    <property type="evidence" value="ECO:0007669"/>
    <property type="project" value="InterPro"/>
</dbReference>
<comment type="similarity">
    <text evidence="12 14">Belongs to the DnaJ family.</text>
</comment>
<dbReference type="NCBIfam" id="NF008035">
    <property type="entry name" value="PRK10767.1"/>
    <property type="match status" value="1"/>
</dbReference>
<dbReference type="HOGENOM" id="CLU_017633_0_7_5"/>
<evidence type="ECO:0000256" key="13">
    <source>
        <dbReference type="ARBA" id="ARBA00067609"/>
    </source>
</evidence>
<dbReference type="Proteomes" id="UP000023755">
    <property type="component" value="Chromosome"/>
</dbReference>
<evidence type="ECO:0000256" key="9">
    <source>
        <dbReference type="ARBA" id="ARBA00023016"/>
    </source>
</evidence>
<gene>
    <name evidence="14 18" type="primary">dnaJ</name>
    <name evidence="18" type="ORF">NHE_0514</name>
</gene>
<evidence type="ECO:0000256" key="15">
    <source>
        <dbReference type="PROSITE-ProRule" id="PRU00546"/>
    </source>
</evidence>
<dbReference type="InterPro" id="IPR036869">
    <property type="entry name" value="J_dom_sf"/>
</dbReference>
<dbReference type="CDD" id="cd06257">
    <property type="entry name" value="DnaJ"/>
    <property type="match status" value="1"/>
</dbReference>
<dbReference type="InterPro" id="IPR036410">
    <property type="entry name" value="HSP_DnaJ_Cys-rich_dom_sf"/>
</dbReference>
<dbReference type="FunFam" id="2.10.230.10:FF:000002">
    <property type="entry name" value="Molecular chaperone DnaJ"/>
    <property type="match status" value="1"/>
</dbReference>
<keyword evidence="5 14" id="KW-0479">Metal-binding</keyword>
<dbReference type="InterPro" id="IPR018253">
    <property type="entry name" value="DnaJ_domain_CS"/>
</dbReference>
<keyword evidence="6 14" id="KW-0677">Repeat</keyword>
<evidence type="ECO:0000313" key="19">
    <source>
        <dbReference type="Proteomes" id="UP000023755"/>
    </source>
</evidence>
<feature type="binding site" evidence="14">
    <location>
        <position position="155"/>
    </location>
    <ligand>
        <name>Zn(2+)</name>
        <dbReference type="ChEBI" id="CHEBI:29105"/>
        <label>1</label>
    </ligand>
</feature>
<dbReference type="SUPFAM" id="SSF46565">
    <property type="entry name" value="Chaperone J-domain"/>
    <property type="match status" value="1"/>
</dbReference>
<dbReference type="InterPro" id="IPR002939">
    <property type="entry name" value="DnaJ_C"/>
</dbReference>
<evidence type="ECO:0000256" key="2">
    <source>
        <dbReference type="ARBA" id="ARBA00011738"/>
    </source>
</evidence>
<feature type="repeat" description="CXXCXGXG motif" evidence="14">
    <location>
        <begin position="208"/>
        <end position="215"/>
    </location>
</feature>
<keyword evidence="9 14" id="KW-0346">Stress response</keyword>
<keyword evidence="19" id="KW-1185">Reference proteome</keyword>
<dbReference type="SMART" id="SM00271">
    <property type="entry name" value="DnaJ"/>
    <property type="match status" value="1"/>
</dbReference>
<feature type="repeat" description="CXXCXGXG motif" evidence="14">
    <location>
        <begin position="155"/>
        <end position="162"/>
    </location>
</feature>
<dbReference type="HAMAP" id="MF_01152">
    <property type="entry name" value="DnaJ"/>
    <property type="match status" value="1"/>
</dbReference>
<feature type="repeat" description="CXXCXGXG motif" evidence="14">
    <location>
        <begin position="172"/>
        <end position="179"/>
    </location>
</feature>
<dbReference type="PROSITE" id="PS50076">
    <property type="entry name" value="DNAJ_2"/>
    <property type="match status" value="1"/>
</dbReference>
<feature type="binding site" evidence="14">
    <location>
        <position position="175"/>
    </location>
    <ligand>
        <name>Zn(2+)</name>
        <dbReference type="ChEBI" id="CHEBI:29105"/>
        <label>2</label>
    </ligand>
</feature>
<dbReference type="FunFam" id="2.60.260.20:FF:000004">
    <property type="entry name" value="Molecular chaperone DnaJ"/>
    <property type="match status" value="1"/>
</dbReference>
<dbReference type="Gene3D" id="2.10.230.10">
    <property type="entry name" value="Heat shock protein DnaJ, cysteine-rich domain"/>
    <property type="match status" value="1"/>
</dbReference>
<feature type="binding site" evidence="14">
    <location>
        <position position="208"/>
    </location>
    <ligand>
        <name>Zn(2+)</name>
        <dbReference type="ChEBI" id="CHEBI:29105"/>
        <label>1</label>
    </ligand>
</feature>
<dbReference type="InterPro" id="IPR001623">
    <property type="entry name" value="DnaJ_domain"/>
</dbReference>